<dbReference type="InterPro" id="IPR009799">
    <property type="entry name" value="EthD_dom"/>
</dbReference>
<dbReference type="InterPro" id="IPR011008">
    <property type="entry name" value="Dimeric_a/b-barrel"/>
</dbReference>
<gene>
    <name evidence="2" type="ORF">FHS54_003241</name>
</gene>
<reference evidence="2 3" key="1">
    <citation type="submission" date="2020-03" db="EMBL/GenBank/DDBJ databases">
        <title>Genomic Encyclopedia of Type Strains, Phase IV (KMG-IV): sequencing the most valuable type-strain genomes for metagenomic binning, comparative biology and taxonomic classification.</title>
        <authorList>
            <person name="Goeker M."/>
        </authorList>
    </citation>
    <scope>NUCLEOTIDE SEQUENCE [LARGE SCALE GENOMIC DNA]</scope>
    <source>
        <strain evidence="2 3">DSM 21299</strain>
    </source>
</reference>
<protein>
    <submittedName>
        <fullName evidence="2">Uncharacterized protein (TIGR02118 family)</fullName>
    </submittedName>
</protein>
<name>A0A846MBK2_9SPHN</name>
<dbReference type="Gene3D" id="3.30.70.100">
    <property type="match status" value="1"/>
</dbReference>
<keyword evidence="3" id="KW-1185">Reference proteome</keyword>
<dbReference type="AlphaFoldDB" id="A0A846MBK2"/>
<evidence type="ECO:0000313" key="3">
    <source>
        <dbReference type="Proteomes" id="UP000576821"/>
    </source>
</evidence>
<proteinExistence type="predicted"/>
<evidence type="ECO:0000259" key="1">
    <source>
        <dbReference type="Pfam" id="PF07110"/>
    </source>
</evidence>
<dbReference type="EMBL" id="JAASQR010000004">
    <property type="protein sequence ID" value="NIJ18241.1"/>
    <property type="molecule type" value="Genomic_DNA"/>
</dbReference>
<dbReference type="RefSeq" id="WP_167305101.1">
    <property type="nucleotide sequence ID" value="NZ_JAASQR010000004.1"/>
</dbReference>
<organism evidence="2 3">
    <name type="scientific">Sphingobium vermicomposti</name>
    <dbReference type="NCBI Taxonomy" id="529005"/>
    <lineage>
        <taxon>Bacteria</taxon>
        <taxon>Pseudomonadati</taxon>
        <taxon>Pseudomonadota</taxon>
        <taxon>Alphaproteobacteria</taxon>
        <taxon>Sphingomonadales</taxon>
        <taxon>Sphingomonadaceae</taxon>
        <taxon>Sphingobium</taxon>
    </lineage>
</organism>
<dbReference type="GO" id="GO:0016491">
    <property type="term" value="F:oxidoreductase activity"/>
    <property type="evidence" value="ECO:0007669"/>
    <property type="project" value="InterPro"/>
</dbReference>
<dbReference type="SUPFAM" id="SSF54909">
    <property type="entry name" value="Dimeric alpha+beta barrel"/>
    <property type="match status" value="1"/>
</dbReference>
<accession>A0A846MBK2</accession>
<dbReference type="NCBIfam" id="TIGR02118">
    <property type="entry name" value="EthD family reductase"/>
    <property type="match status" value="1"/>
</dbReference>
<dbReference type="Pfam" id="PF07110">
    <property type="entry name" value="EthD"/>
    <property type="match status" value="1"/>
</dbReference>
<comment type="caution">
    <text evidence="2">The sequence shown here is derived from an EMBL/GenBank/DDBJ whole genome shotgun (WGS) entry which is preliminary data.</text>
</comment>
<dbReference type="Proteomes" id="UP000576821">
    <property type="component" value="Unassembled WGS sequence"/>
</dbReference>
<evidence type="ECO:0000313" key="2">
    <source>
        <dbReference type="EMBL" id="NIJ18241.1"/>
    </source>
</evidence>
<sequence>MFKCIALLRRRADISHDAFVDYYEGQHAKLILRLLPGIVDYRRNYVQRDGAFLSAQAPIDFDSVTEIHFADRAAYDRFVAKAAEPDIARQIAEDEANFLDRGATRMFVVDERASESPLDA</sequence>
<feature type="domain" description="EthD" evidence="1">
    <location>
        <begin position="12"/>
        <end position="101"/>
    </location>
</feature>